<feature type="region of interest" description="Disordered" evidence="1">
    <location>
        <begin position="303"/>
        <end position="327"/>
    </location>
</feature>
<dbReference type="OrthoDB" id="9812260at2"/>
<dbReference type="Pfam" id="PF00990">
    <property type="entry name" value="GGDEF"/>
    <property type="match status" value="1"/>
</dbReference>
<dbReference type="CDD" id="cd01949">
    <property type="entry name" value="GGDEF"/>
    <property type="match status" value="1"/>
</dbReference>
<name>A0A6L3TA46_9HYPH</name>
<dbReference type="InterPro" id="IPR000160">
    <property type="entry name" value="GGDEF_dom"/>
</dbReference>
<dbReference type="PROSITE" id="PS50887">
    <property type="entry name" value="GGDEF"/>
    <property type="match status" value="1"/>
</dbReference>
<dbReference type="Gene3D" id="3.30.70.270">
    <property type="match status" value="1"/>
</dbReference>
<evidence type="ECO:0000256" key="1">
    <source>
        <dbReference type="SAM" id="MobiDB-lite"/>
    </source>
</evidence>
<dbReference type="RefSeq" id="WP_150998088.1">
    <property type="nucleotide sequence ID" value="NZ_BPQY01000119.1"/>
</dbReference>
<gene>
    <name evidence="4" type="ORF">F6X53_05795</name>
</gene>
<dbReference type="NCBIfam" id="TIGR00254">
    <property type="entry name" value="GGDEF"/>
    <property type="match status" value="1"/>
</dbReference>
<proteinExistence type="predicted"/>
<organism evidence="4 5">
    <name type="scientific">Methylobacterium soli</name>
    <dbReference type="NCBI Taxonomy" id="553447"/>
    <lineage>
        <taxon>Bacteria</taxon>
        <taxon>Pseudomonadati</taxon>
        <taxon>Pseudomonadota</taxon>
        <taxon>Alphaproteobacteria</taxon>
        <taxon>Hyphomicrobiales</taxon>
        <taxon>Methylobacteriaceae</taxon>
        <taxon>Methylobacterium</taxon>
    </lineage>
</organism>
<dbReference type="PROSITE" id="PS50113">
    <property type="entry name" value="PAC"/>
    <property type="match status" value="1"/>
</dbReference>
<feature type="domain" description="GGDEF" evidence="3">
    <location>
        <begin position="174"/>
        <end position="306"/>
    </location>
</feature>
<dbReference type="PANTHER" id="PTHR44757">
    <property type="entry name" value="DIGUANYLATE CYCLASE DGCP"/>
    <property type="match status" value="1"/>
</dbReference>
<dbReference type="EMBL" id="VZZK01000004">
    <property type="protein sequence ID" value="KAB1080685.1"/>
    <property type="molecule type" value="Genomic_DNA"/>
</dbReference>
<dbReference type="InterPro" id="IPR052155">
    <property type="entry name" value="Biofilm_reg_signaling"/>
</dbReference>
<evidence type="ECO:0000259" key="3">
    <source>
        <dbReference type="PROSITE" id="PS50887"/>
    </source>
</evidence>
<sequence length="327" mass="35897">MRNDAGSADEWQSLRLHNRLYAQAAKLARIGAWECDLADEHLTWTDGVYDLFGLPLGGPLSRRTIVDLYTERSRRELELVRADALRRGHGFVLESEIRTWRGQTRWIRITADIASLAGRPVRLFGLKQDITDEREEWTRLRHRAEHDALTGLANRGRFDAHCRAMASDARTRGSVAALVLIDLDDFKPINDRLGHAAGDECLRQAALRLRRVFRDAVLVARIGGDEFAVLLRAPLGPTRIAQMLARASAALCQPILWNDARLAVGASIGATILGPARNAAEAFAEADAALYAAKAAGRNAVRLHGAGEPPPLATESDQRGRAGRQAG</sequence>
<reference evidence="4 5" key="1">
    <citation type="submission" date="2019-09" db="EMBL/GenBank/DDBJ databases">
        <title>YIM 48816 draft genome.</title>
        <authorList>
            <person name="Jiang L."/>
        </authorList>
    </citation>
    <scope>NUCLEOTIDE SEQUENCE [LARGE SCALE GENOMIC DNA]</scope>
    <source>
        <strain evidence="4 5">YIM 48816</strain>
    </source>
</reference>
<evidence type="ECO:0000259" key="2">
    <source>
        <dbReference type="PROSITE" id="PS50113"/>
    </source>
</evidence>
<evidence type="ECO:0000313" key="4">
    <source>
        <dbReference type="EMBL" id="KAB1080685.1"/>
    </source>
</evidence>
<dbReference type="SUPFAM" id="SSF55785">
    <property type="entry name" value="PYP-like sensor domain (PAS domain)"/>
    <property type="match status" value="1"/>
</dbReference>
<feature type="domain" description="PAC" evidence="2">
    <location>
        <begin position="91"/>
        <end position="142"/>
    </location>
</feature>
<comment type="caution">
    <text evidence="4">The sequence shown here is derived from an EMBL/GenBank/DDBJ whole genome shotgun (WGS) entry which is preliminary data.</text>
</comment>
<accession>A0A6L3TA46</accession>
<dbReference type="Proteomes" id="UP000474159">
    <property type="component" value="Unassembled WGS sequence"/>
</dbReference>
<dbReference type="InterPro" id="IPR029787">
    <property type="entry name" value="Nucleotide_cyclase"/>
</dbReference>
<dbReference type="SMART" id="SM00267">
    <property type="entry name" value="GGDEF"/>
    <property type="match status" value="1"/>
</dbReference>
<dbReference type="PANTHER" id="PTHR44757:SF2">
    <property type="entry name" value="BIOFILM ARCHITECTURE MAINTENANCE PROTEIN MBAA"/>
    <property type="match status" value="1"/>
</dbReference>
<keyword evidence="5" id="KW-1185">Reference proteome</keyword>
<protein>
    <submittedName>
        <fullName evidence="4">GGDEF domain-containing protein</fullName>
    </submittedName>
</protein>
<dbReference type="InterPro" id="IPR043128">
    <property type="entry name" value="Rev_trsase/Diguanyl_cyclase"/>
</dbReference>
<dbReference type="AlphaFoldDB" id="A0A6L3TA46"/>
<dbReference type="InterPro" id="IPR035965">
    <property type="entry name" value="PAS-like_dom_sf"/>
</dbReference>
<dbReference type="InterPro" id="IPR000700">
    <property type="entry name" value="PAS-assoc_C"/>
</dbReference>
<dbReference type="Gene3D" id="3.30.450.20">
    <property type="entry name" value="PAS domain"/>
    <property type="match status" value="1"/>
</dbReference>
<dbReference type="SUPFAM" id="SSF55073">
    <property type="entry name" value="Nucleotide cyclase"/>
    <property type="match status" value="1"/>
</dbReference>
<evidence type="ECO:0000313" key="5">
    <source>
        <dbReference type="Proteomes" id="UP000474159"/>
    </source>
</evidence>